<dbReference type="PANTHER" id="PTHR34501:SF9">
    <property type="entry name" value="MAJOR OUTER MEMBRANE PROTEIN P.IA"/>
    <property type="match status" value="1"/>
</dbReference>
<dbReference type="GO" id="GO:0006811">
    <property type="term" value="P:monoatomic ion transport"/>
    <property type="evidence" value="ECO:0007669"/>
    <property type="project" value="UniProtKB-KW"/>
</dbReference>
<keyword evidence="8" id="KW-0626">Porin</keyword>
<keyword evidence="3" id="KW-0813">Transport</keyword>
<dbReference type="CDD" id="cd00342">
    <property type="entry name" value="gram_neg_porins"/>
    <property type="match status" value="1"/>
</dbReference>
<keyword evidence="4" id="KW-1134">Transmembrane beta strand</keyword>
<reference evidence="13 14" key="1">
    <citation type="journal article" date="2015" name="Genome Announc.">
        <title>Complete Genome Sequence of Cupriavidus basilensis 4G11, Isolated from the Oak Ridge Field Research Center Site.</title>
        <authorList>
            <person name="Ray J."/>
            <person name="Waters R.J."/>
            <person name="Skerker J.M."/>
            <person name="Kuehl J.V."/>
            <person name="Price M.N."/>
            <person name="Huang J."/>
            <person name="Chakraborty R."/>
            <person name="Arkin A.P."/>
            <person name="Deutschbauer A."/>
        </authorList>
    </citation>
    <scope>NUCLEOTIDE SEQUENCE [LARGE SCALE GENOMIC DNA]</scope>
    <source>
        <strain evidence="13">4G11</strain>
    </source>
</reference>
<keyword evidence="6" id="KW-0732">Signal</keyword>
<keyword evidence="9" id="KW-0472">Membrane</keyword>
<sequence>MRAINEHATKEFYKFIIRAIQPVPCRWMVRILVCLSISRVTYKPVDHFLSIDFVFKIVWLRKTGWTKPKSMADAPHRETSAPLTSRRKTTQMEHRQRFAPNTGLSIFTATLAILAAPGMARAQSSVTLYGNIDTFVTSIHAAGVPAVTRIDASGLFGSRWGIRGSEDLGGGNKATFALESGINSNDGTQADSNRLFNRQAWVGLASGQYGEVRLGRQNSPQFLMGGRLDAFYAATQASGWNNMSGTTVRADNAIGYISPVIAGLRFQGLYARGAVSGGAILPQNQGNQNVHFSLEYDSTPVYLGANYERVKNETLGYAMTRMVGGGSYTLDSHWQFFFSANDEKASNGTIHTNLLATSLAYSFTGASRLALGYAYTRDHLSGLGHGNASQVGAMYSYALSKRTTLYATYSRLNQQGTRSNFVLGGAAVVEPSARIRSVPGGAINGTQLGIVHFF</sequence>
<dbReference type="GO" id="GO:0015288">
    <property type="term" value="F:porin activity"/>
    <property type="evidence" value="ECO:0007669"/>
    <property type="project" value="UniProtKB-KW"/>
</dbReference>
<dbReference type="PANTHER" id="PTHR34501">
    <property type="entry name" value="PROTEIN YDDL-RELATED"/>
    <property type="match status" value="1"/>
</dbReference>
<protein>
    <submittedName>
        <fullName evidence="13">Outer membrane protein (Porin)</fullName>
    </submittedName>
</protein>
<dbReference type="InterPro" id="IPR033900">
    <property type="entry name" value="Gram_neg_porin_domain"/>
</dbReference>
<evidence type="ECO:0000256" key="2">
    <source>
        <dbReference type="ARBA" id="ARBA00011233"/>
    </source>
</evidence>
<evidence type="ECO:0000256" key="10">
    <source>
        <dbReference type="ARBA" id="ARBA00023237"/>
    </source>
</evidence>
<dbReference type="InterPro" id="IPR023614">
    <property type="entry name" value="Porin_dom_sf"/>
</dbReference>
<evidence type="ECO:0000256" key="9">
    <source>
        <dbReference type="ARBA" id="ARBA00023136"/>
    </source>
</evidence>
<dbReference type="InterPro" id="IPR002299">
    <property type="entry name" value="Porin_Neis"/>
</dbReference>
<feature type="domain" description="Porin" evidence="12">
    <location>
        <begin position="109"/>
        <end position="416"/>
    </location>
</feature>
<dbReference type="KEGG" id="cbw:RR42_m3330"/>
<evidence type="ECO:0000256" key="5">
    <source>
        <dbReference type="ARBA" id="ARBA00022692"/>
    </source>
</evidence>
<evidence type="ECO:0000256" key="8">
    <source>
        <dbReference type="ARBA" id="ARBA00023114"/>
    </source>
</evidence>
<evidence type="ECO:0000313" key="14">
    <source>
        <dbReference type="Proteomes" id="UP000031843"/>
    </source>
</evidence>
<evidence type="ECO:0000256" key="7">
    <source>
        <dbReference type="ARBA" id="ARBA00023065"/>
    </source>
</evidence>
<keyword evidence="14" id="KW-1185">Reference proteome</keyword>
<evidence type="ECO:0000256" key="3">
    <source>
        <dbReference type="ARBA" id="ARBA00022448"/>
    </source>
</evidence>
<dbReference type="EMBL" id="CP010536">
    <property type="protein sequence ID" value="AJG20698.1"/>
    <property type="molecule type" value="Genomic_DNA"/>
</dbReference>
<feature type="region of interest" description="Disordered" evidence="11">
    <location>
        <begin position="69"/>
        <end position="90"/>
    </location>
</feature>
<evidence type="ECO:0000313" key="13">
    <source>
        <dbReference type="EMBL" id="AJG20698.1"/>
    </source>
</evidence>
<keyword evidence="5" id="KW-0812">Transmembrane</keyword>
<accession>A0A0C4YCU0</accession>
<comment type="subunit">
    <text evidence="2">Homotrimer.</text>
</comment>
<dbReference type="STRING" id="68895.RR42_m3330"/>
<evidence type="ECO:0000259" key="12">
    <source>
        <dbReference type="Pfam" id="PF13609"/>
    </source>
</evidence>
<dbReference type="AlphaFoldDB" id="A0A0C4YCU0"/>
<evidence type="ECO:0000256" key="11">
    <source>
        <dbReference type="SAM" id="MobiDB-lite"/>
    </source>
</evidence>
<dbReference type="GO" id="GO:0046930">
    <property type="term" value="C:pore complex"/>
    <property type="evidence" value="ECO:0007669"/>
    <property type="project" value="UniProtKB-KW"/>
</dbReference>
<evidence type="ECO:0000256" key="1">
    <source>
        <dbReference type="ARBA" id="ARBA00004571"/>
    </source>
</evidence>
<dbReference type="Proteomes" id="UP000031843">
    <property type="component" value="Chromosome main"/>
</dbReference>
<organism evidence="13 14">
    <name type="scientific">Cupriavidus basilensis</name>
    <dbReference type="NCBI Taxonomy" id="68895"/>
    <lineage>
        <taxon>Bacteria</taxon>
        <taxon>Pseudomonadati</taxon>
        <taxon>Pseudomonadota</taxon>
        <taxon>Betaproteobacteria</taxon>
        <taxon>Burkholderiales</taxon>
        <taxon>Burkholderiaceae</taxon>
        <taxon>Cupriavidus</taxon>
    </lineage>
</organism>
<dbReference type="Gene3D" id="2.40.160.10">
    <property type="entry name" value="Porin"/>
    <property type="match status" value="1"/>
</dbReference>
<keyword evidence="10" id="KW-0998">Cell outer membrane</keyword>
<proteinExistence type="predicted"/>
<evidence type="ECO:0000256" key="6">
    <source>
        <dbReference type="ARBA" id="ARBA00022729"/>
    </source>
</evidence>
<name>A0A0C4YCU0_9BURK</name>
<dbReference type="Pfam" id="PF13609">
    <property type="entry name" value="Porin_4"/>
    <property type="match status" value="1"/>
</dbReference>
<comment type="subcellular location">
    <subcellularLocation>
        <location evidence="1">Cell outer membrane</location>
        <topology evidence="1">Multi-pass membrane protein</topology>
    </subcellularLocation>
</comment>
<dbReference type="InterPro" id="IPR050298">
    <property type="entry name" value="Gram-neg_bact_OMP"/>
</dbReference>
<dbReference type="PRINTS" id="PR00184">
    <property type="entry name" value="NEISSPPORIN"/>
</dbReference>
<gene>
    <name evidence="13" type="ORF">RR42_m3330</name>
</gene>
<keyword evidence="7" id="KW-0406">Ion transport</keyword>
<evidence type="ECO:0000256" key="4">
    <source>
        <dbReference type="ARBA" id="ARBA00022452"/>
    </source>
</evidence>
<dbReference type="GO" id="GO:0009279">
    <property type="term" value="C:cell outer membrane"/>
    <property type="evidence" value="ECO:0007669"/>
    <property type="project" value="UniProtKB-SubCell"/>
</dbReference>
<dbReference type="SUPFAM" id="SSF56935">
    <property type="entry name" value="Porins"/>
    <property type="match status" value="1"/>
</dbReference>